<gene>
    <name evidence="1" type="ORF">IQ241_07980</name>
</gene>
<dbReference type="InterPro" id="IPR011990">
    <property type="entry name" value="TPR-like_helical_dom_sf"/>
</dbReference>
<reference evidence="1" key="1">
    <citation type="submission" date="2020-10" db="EMBL/GenBank/DDBJ databases">
        <authorList>
            <person name="Castelo-Branco R."/>
            <person name="Eusebio N."/>
            <person name="Adriana R."/>
            <person name="Vieira A."/>
            <person name="Brugerolle De Fraissinette N."/>
            <person name="Rezende De Castro R."/>
            <person name="Schneider M.P."/>
            <person name="Vasconcelos V."/>
            <person name="Leao P.N."/>
        </authorList>
    </citation>
    <scope>NUCLEOTIDE SEQUENCE</scope>
    <source>
        <strain evidence="1">LEGE 07310</strain>
    </source>
</reference>
<keyword evidence="2" id="KW-1185">Reference proteome</keyword>
<dbReference type="Proteomes" id="UP000636505">
    <property type="component" value="Unassembled WGS sequence"/>
</dbReference>
<accession>A0A8J7AWM5</accession>
<comment type="caution">
    <text evidence="1">The sequence shown here is derived from an EMBL/GenBank/DDBJ whole genome shotgun (WGS) entry which is preliminary data.</text>
</comment>
<dbReference type="Gene3D" id="1.25.40.10">
    <property type="entry name" value="Tetratricopeptide repeat domain"/>
    <property type="match status" value="1"/>
</dbReference>
<dbReference type="SUPFAM" id="SSF48452">
    <property type="entry name" value="TPR-like"/>
    <property type="match status" value="1"/>
</dbReference>
<sequence>MQHNTSVLTVDALIRTAAVAAENTDYITAVEKYSLVLEQVPDHARAYGDRGLVKANMGDRQGAIADLRRAATLFLDQGLTANYEMVMKYLDGLEHR</sequence>
<evidence type="ECO:0008006" key="3">
    <source>
        <dbReference type="Google" id="ProtNLM"/>
    </source>
</evidence>
<proteinExistence type="predicted"/>
<dbReference type="EMBL" id="JADEXG010000014">
    <property type="protein sequence ID" value="MBE9077232.1"/>
    <property type="molecule type" value="Genomic_DNA"/>
</dbReference>
<dbReference type="RefSeq" id="WP_193905896.1">
    <property type="nucleotide sequence ID" value="NZ_JADEXG010000014.1"/>
</dbReference>
<evidence type="ECO:0000313" key="2">
    <source>
        <dbReference type="Proteomes" id="UP000636505"/>
    </source>
</evidence>
<dbReference type="AlphaFoldDB" id="A0A8J7AWM5"/>
<organism evidence="1 2">
    <name type="scientific">Vasconcelosia minhoensis LEGE 07310</name>
    <dbReference type="NCBI Taxonomy" id="915328"/>
    <lineage>
        <taxon>Bacteria</taxon>
        <taxon>Bacillati</taxon>
        <taxon>Cyanobacteriota</taxon>
        <taxon>Cyanophyceae</taxon>
        <taxon>Nodosilineales</taxon>
        <taxon>Cymatolegaceae</taxon>
        <taxon>Vasconcelosia</taxon>
        <taxon>Vasconcelosia minhoensis</taxon>
    </lineage>
</organism>
<name>A0A8J7AWM5_9CYAN</name>
<evidence type="ECO:0000313" key="1">
    <source>
        <dbReference type="EMBL" id="MBE9077232.1"/>
    </source>
</evidence>
<protein>
    <recommendedName>
        <fullName evidence="3">Tetratricopeptide repeat protein</fullName>
    </recommendedName>
</protein>